<dbReference type="Proteomes" id="UP000186931">
    <property type="component" value="Unassembled WGS sequence"/>
</dbReference>
<organism evidence="2 3">
    <name type="scientific">Acinetobacter towneri</name>
    <dbReference type="NCBI Taxonomy" id="202956"/>
    <lineage>
        <taxon>Bacteria</taxon>
        <taxon>Pseudomonadati</taxon>
        <taxon>Pseudomonadota</taxon>
        <taxon>Gammaproteobacteria</taxon>
        <taxon>Moraxellales</taxon>
        <taxon>Moraxellaceae</taxon>
        <taxon>Acinetobacter</taxon>
    </lineage>
</organism>
<feature type="domain" description="PIN like" evidence="1">
    <location>
        <begin position="35"/>
        <end position="250"/>
    </location>
</feature>
<sequence>MASNNFYTLKDIYPQSRDAFFFEFKKIDEIKNEALIVLDTNILLLPYKTNSESFNAIKQVYSQLISTNQLYIPSHAIREFLKNRPNKLSEIVEALNKKSSTSFQYVENYPVLTNLDEYEQLIGLGSALKVQIKEYQDKIRSIISTMQNWTWNDPVSTVYKELFVDRILDDSHIDFTQLESELEKRNTLSLPPGFKDKGKDLNASGDLIIWKEILKCAQEKDKHLIFISADEKSDWWHQSNKEGLYPRFELVDEFRRETNGKSFHILSLSKLLQIFNASSAVIDSVAATENQLSSELKVYDDWLEYRKYLNIPKEHRITCDHKSWKQKHRLDTDTYLIKEYNLDNELINTYELYDSTNMDPPFNRELYAEKN</sequence>
<dbReference type="EMBL" id="MKQS01000001">
    <property type="protein sequence ID" value="OFE44875.1"/>
    <property type="molecule type" value="Genomic_DNA"/>
</dbReference>
<dbReference type="AlphaFoldDB" id="A0A1E8E5J7"/>
<protein>
    <submittedName>
        <fullName evidence="2">HNH endonuclease</fullName>
    </submittedName>
</protein>
<accession>A0A1E8E5J7</accession>
<dbReference type="GO" id="GO:0004519">
    <property type="term" value="F:endonuclease activity"/>
    <property type="evidence" value="ECO:0007669"/>
    <property type="project" value="UniProtKB-KW"/>
</dbReference>
<evidence type="ECO:0000313" key="3">
    <source>
        <dbReference type="Proteomes" id="UP000186931"/>
    </source>
</evidence>
<evidence type="ECO:0000259" key="1">
    <source>
        <dbReference type="Pfam" id="PF18476"/>
    </source>
</evidence>
<keyword evidence="2" id="KW-0378">Hydrolase</keyword>
<dbReference type="STRING" id="202956.BJN41_01855"/>
<keyword evidence="2" id="KW-0540">Nuclease</keyword>
<reference evidence="2 3" key="1">
    <citation type="submission" date="2016-10" db="EMBL/GenBank/DDBJ databases">
        <title>Genome of airborne Acinetobacter sp. 5-2Ac02 in the hospital environment: Species near to Acinetobacter towneri.</title>
        <authorList>
            <person name="Barbosa B."/>
            <person name="Fernandez-Garcia L."/>
            <person name="Gato E."/>
            <person name="Leao R."/>
            <person name="Albano R."/>
            <person name="Fernandez B."/>
            <person name="Fernandez-Cuenca F."/>
            <person name="Marques E."/>
            <person name="Tomas M."/>
        </authorList>
    </citation>
    <scope>NUCLEOTIDE SEQUENCE [LARGE SCALE GENOMIC DNA]</scope>
    <source>
        <strain evidence="2 3">5-2Ac02</strain>
    </source>
</reference>
<dbReference type="InterPro" id="IPR041578">
    <property type="entry name" value="PIN_8"/>
</dbReference>
<dbReference type="Pfam" id="PF18476">
    <property type="entry name" value="PIN_8"/>
    <property type="match status" value="1"/>
</dbReference>
<comment type="caution">
    <text evidence="2">The sequence shown here is derived from an EMBL/GenBank/DDBJ whole genome shotgun (WGS) entry which is preliminary data.</text>
</comment>
<keyword evidence="2" id="KW-0255">Endonuclease</keyword>
<evidence type="ECO:0000313" key="2">
    <source>
        <dbReference type="EMBL" id="OFE44875.1"/>
    </source>
</evidence>
<name>A0A1E8E5J7_9GAMM</name>
<gene>
    <name evidence="2" type="ORF">BJN41_01855</name>
</gene>
<dbReference type="RefSeq" id="WP_070152629.1">
    <property type="nucleotide sequence ID" value="NZ_MKQS01000001.1"/>
</dbReference>
<proteinExistence type="predicted"/>